<evidence type="ECO:0000313" key="3">
    <source>
        <dbReference type="EMBL" id="MEY8043399.1"/>
    </source>
</evidence>
<keyword evidence="4" id="KW-1185">Reference proteome</keyword>
<dbReference type="Proteomes" id="UP001564626">
    <property type="component" value="Unassembled WGS sequence"/>
</dbReference>
<evidence type="ECO:0000313" key="4">
    <source>
        <dbReference type="Proteomes" id="UP001564626"/>
    </source>
</evidence>
<dbReference type="Gene3D" id="3.40.50.720">
    <property type="entry name" value="NAD(P)-binding Rossmann-like Domain"/>
    <property type="match status" value="1"/>
</dbReference>
<dbReference type="RefSeq" id="WP_369775684.1">
    <property type="nucleotide sequence ID" value="NZ_JBGEHV010000093.1"/>
</dbReference>
<dbReference type="SUPFAM" id="SSF51735">
    <property type="entry name" value="NAD(P)-binding Rossmann-fold domains"/>
    <property type="match status" value="1"/>
</dbReference>
<evidence type="ECO:0000256" key="1">
    <source>
        <dbReference type="SAM" id="MobiDB-lite"/>
    </source>
</evidence>
<dbReference type="Pfam" id="PF01370">
    <property type="entry name" value="Epimerase"/>
    <property type="match status" value="1"/>
</dbReference>
<dbReference type="PANTHER" id="PTHR48079:SF6">
    <property type="entry name" value="NAD(P)-BINDING DOMAIN-CONTAINING PROTEIN-RELATED"/>
    <property type="match status" value="1"/>
</dbReference>
<dbReference type="InterPro" id="IPR051783">
    <property type="entry name" value="NAD(P)-dependent_oxidoreduct"/>
</dbReference>
<name>A0ABV4CQM0_9PSEU</name>
<gene>
    <name evidence="3" type="ORF">AB8O55_28660</name>
</gene>
<dbReference type="InterPro" id="IPR036291">
    <property type="entry name" value="NAD(P)-bd_dom_sf"/>
</dbReference>
<organism evidence="3 4">
    <name type="scientific">Saccharopolyspora cebuensis</name>
    <dbReference type="NCBI Taxonomy" id="418759"/>
    <lineage>
        <taxon>Bacteria</taxon>
        <taxon>Bacillati</taxon>
        <taxon>Actinomycetota</taxon>
        <taxon>Actinomycetes</taxon>
        <taxon>Pseudonocardiales</taxon>
        <taxon>Pseudonocardiaceae</taxon>
        <taxon>Saccharopolyspora</taxon>
    </lineage>
</organism>
<proteinExistence type="predicted"/>
<feature type="compositionally biased region" description="Polar residues" evidence="1">
    <location>
        <begin position="323"/>
        <end position="332"/>
    </location>
</feature>
<dbReference type="InterPro" id="IPR001509">
    <property type="entry name" value="Epimerase_deHydtase"/>
</dbReference>
<feature type="domain" description="NAD-dependent epimerase/dehydratase" evidence="2">
    <location>
        <begin position="3"/>
        <end position="209"/>
    </location>
</feature>
<feature type="region of interest" description="Disordered" evidence="1">
    <location>
        <begin position="305"/>
        <end position="332"/>
    </location>
</feature>
<accession>A0ABV4CQM0</accession>
<evidence type="ECO:0000259" key="2">
    <source>
        <dbReference type="Pfam" id="PF01370"/>
    </source>
</evidence>
<reference evidence="3 4" key="1">
    <citation type="submission" date="2024-08" db="EMBL/GenBank/DDBJ databases">
        <title>Genome mining of Saccharopolyspora cebuensis PGLac3 from Nigerian medicinal plant.</title>
        <authorList>
            <person name="Ezeobiora C.E."/>
            <person name="Igbokwe N.H."/>
            <person name="Amin D.H."/>
            <person name="Mendie U.E."/>
        </authorList>
    </citation>
    <scope>NUCLEOTIDE SEQUENCE [LARGE SCALE GENOMIC DNA]</scope>
    <source>
        <strain evidence="3 4">PGLac3</strain>
    </source>
</reference>
<comment type="caution">
    <text evidence="3">The sequence shown here is derived from an EMBL/GenBank/DDBJ whole genome shotgun (WGS) entry which is preliminary data.</text>
</comment>
<dbReference type="EMBL" id="JBGEHV010000093">
    <property type="protein sequence ID" value="MEY8043399.1"/>
    <property type="molecule type" value="Genomic_DNA"/>
</dbReference>
<dbReference type="PANTHER" id="PTHR48079">
    <property type="entry name" value="PROTEIN YEEZ"/>
    <property type="match status" value="1"/>
</dbReference>
<sequence>MRILVLGGTAFVGRAVAAEAVRRGHEVTCAARGVSGDVPDGAELVRVDRREGLGPLVGAEFDAVVDLATMSYGYVRDALASLRAGHWTFVSSINVYADTLVPGPEVLDPVTDESTVEDYAQRDPAIYGAIKVACENAVRAAHPGAFVVRPGLITGPDDKSDRFGYWAQRMARGGRVLVPDDPEQSIQHVDVRDLVAWVLDAAEHGRGGTHDAIGPAVPLRELLTDLADAVAPTGTELVAAAPADLAAAGVQPWGGPKSLPLWLPDSHRGLAARDAGPVLAAGLPVRPLADTARAALETERARGIDRERRAGLTPDEEAELLRTTPTRTWYTR</sequence>
<protein>
    <submittedName>
        <fullName evidence="3">NAD-dependent epimerase/dehydratase family protein</fullName>
    </submittedName>
</protein>